<dbReference type="EMBL" id="UXAV01000042">
    <property type="protein sequence ID" value="VDC28832.1"/>
    <property type="molecule type" value="Genomic_DNA"/>
</dbReference>
<sequence>MNDLKVVVVQCGNEEYAIPVEAVVSIELLEHVNPIPHLPAYMLGLMRIRGELVPILDFEQILYGNSARNHAEARVVVVQTENLYIGLLVLDAKEILDIPESLMTSSGLMAYSKTKYFTTVANLENRMITVIDPEILSRTLAGMNEIEEYVEAQLTQNP</sequence>
<dbReference type="InterPro" id="IPR039315">
    <property type="entry name" value="CheW"/>
</dbReference>
<feature type="domain" description="CheW-like" evidence="1">
    <location>
        <begin position="3"/>
        <end position="142"/>
    </location>
</feature>
<reference evidence="2 3" key="1">
    <citation type="submission" date="2018-11" db="EMBL/GenBank/DDBJ databases">
        <authorList>
            <person name="Criscuolo A."/>
        </authorList>
    </citation>
    <scope>NUCLEOTIDE SEQUENCE [LARGE SCALE GENOMIC DNA]</scope>
    <source>
        <strain evidence="2">ATB-66</strain>
    </source>
</reference>
<accession>A0A3P5XF23</accession>
<gene>
    <name evidence="2" type="primary">cheW_1</name>
    <name evidence="2" type="ORF">FILTAD_01862</name>
</gene>
<protein>
    <submittedName>
        <fullName evidence="2">Chemotaxis protein CheW</fullName>
    </submittedName>
</protein>
<dbReference type="RefSeq" id="WP_124070426.1">
    <property type="nucleotide sequence ID" value="NZ_CBCRXF010000001.1"/>
</dbReference>
<dbReference type="OrthoDB" id="9787997at2"/>
<organism evidence="2 3">
    <name type="scientific">Filibacter tadaridae</name>
    <dbReference type="NCBI Taxonomy" id="2483811"/>
    <lineage>
        <taxon>Bacteria</taxon>
        <taxon>Bacillati</taxon>
        <taxon>Bacillota</taxon>
        <taxon>Bacilli</taxon>
        <taxon>Bacillales</taxon>
        <taxon>Caryophanaceae</taxon>
        <taxon>Filibacter</taxon>
    </lineage>
</organism>
<evidence type="ECO:0000259" key="1">
    <source>
        <dbReference type="PROSITE" id="PS50851"/>
    </source>
</evidence>
<dbReference type="Proteomes" id="UP000270468">
    <property type="component" value="Unassembled WGS sequence"/>
</dbReference>
<dbReference type="CDD" id="cd00588">
    <property type="entry name" value="CheW_like"/>
    <property type="match status" value="1"/>
</dbReference>
<dbReference type="SMART" id="SM00260">
    <property type="entry name" value="CheW"/>
    <property type="match status" value="1"/>
</dbReference>
<dbReference type="PANTHER" id="PTHR22617:SF23">
    <property type="entry name" value="CHEMOTAXIS PROTEIN CHEW"/>
    <property type="match status" value="1"/>
</dbReference>
<dbReference type="Gene3D" id="2.30.30.40">
    <property type="entry name" value="SH3 Domains"/>
    <property type="match status" value="1"/>
</dbReference>
<dbReference type="GO" id="GO:0005829">
    <property type="term" value="C:cytosol"/>
    <property type="evidence" value="ECO:0007669"/>
    <property type="project" value="TreeGrafter"/>
</dbReference>
<evidence type="ECO:0000313" key="2">
    <source>
        <dbReference type="EMBL" id="VDC28832.1"/>
    </source>
</evidence>
<keyword evidence="3" id="KW-1185">Reference proteome</keyword>
<dbReference type="GO" id="GO:0007165">
    <property type="term" value="P:signal transduction"/>
    <property type="evidence" value="ECO:0007669"/>
    <property type="project" value="InterPro"/>
</dbReference>
<proteinExistence type="predicted"/>
<dbReference type="AlphaFoldDB" id="A0A3P5XF23"/>
<evidence type="ECO:0000313" key="3">
    <source>
        <dbReference type="Proteomes" id="UP000270468"/>
    </source>
</evidence>
<dbReference type="GO" id="GO:0006935">
    <property type="term" value="P:chemotaxis"/>
    <property type="evidence" value="ECO:0007669"/>
    <property type="project" value="InterPro"/>
</dbReference>
<dbReference type="Pfam" id="PF01584">
    <property type="entry name" value="CheW"/>
    <property type="match status" value="1"/>
</dbReference>
<dbReference type="PANTHER" id="PTHR22617">
    <property type="entry name" value="CHEMOTAXIS SENSOR HISTIDINE KINASE-RELATED"/>
    <property type="match status" value="1"/>
</dbReference>
<name>A0A3P5XF23_9BACL</name>
<dbReference type="InterPro" id="IPR002545">
    <property type="entry name" value="CheW-lke_dom"/>
</dbReference>
<dbReference type="PROSITE" id="PS50851">
    <property type="entry name" value="CHEW"/>
    <property type="match status" value="1"/>
</dbReference>
<dbReference type="InterPro" id="IPR036061">
    <property type="entry name" value="CheW-like_dom_sf"/>
</dbReference>
<dbReference type="Gene3D" id="2.40.50.180">
    <property type="entry name" value="CheA-289, Domain 4"/>
    <property type="match status" value="1"/>
</dbReference>
<dbReference type="SUPFAM" id="SSF50341">
    <property type="entry name" value="CheW-like"/>
    <property type="match status" value="1"/>
</dbReference>